<gene>
    <name evidence="3" type="ORF">RM190_05375</name>
</gene>
<dbReference type="Proteomes" id="UP001251085">
    <property type="component" value="Unassembled WGS sequence"/>
</dbReference>
<evidence type="ECO:0000256" key="2">
    <source>
        <dbReference type="SAM" id="SignalP"/>
    </source>
</evidence>
<evidence type="ECO:0000313" key="4">
    <source>
        <dbReference type="Proteomes" id="UP001251085"/>
    </source>
</evidence>
<evidence type="ECO:0000256" key="1">
    <source>
        <dbReference type="SAM" id="MobiDB-lite"/>
    </source>
</evidence>
<proteinExistence type="predicted"/>
<organism evidence="3 4">
    <name type="scientific">Paracoccus broussonetiae</name>
    <dbReference type="NCBI Taxonomy" id="3075834"/>
    <lineage>
        <taxon>Bacteria</taxon>
        <taxon>Pseudomonadati</taxon>
        <taxon>Pseudomonadota</taxon>
        <taxon>Alphaproteobacteria</taxon>
        <taxon>Rhodobacterales</taxon>
        <taxon>Paracoccaceae</taxon>
        <taxon>Paracoccus</taxon>
    </lineage>
</organism>
<protein>
    <submittedName>
        <fullName evidence="3">DUF1190 domain-containing protein</fullName>
    </submittedName>
</protein>
<keyword evidence="4" id="KW-1185">Reference proteome</keyword>
<feature type="region of interest" description="Disordered" evidence="1">
    <location>
        <begin position="141"/>
        <end position="200"/>
    </location>
</feature>
<dbReference type="EMBL" id="JAVRQI010000003">
    <property type="protein sequence ID" value="MDT1061282.1"/>
    <property type="molecule type" value="Genomic_DNA"/>
</dbReference>
<keyword evidence="2" id="KW-0732">Signal</keyword>
<dbReference type="InterPro" id="IPR009576">
    <property type="entry name" value="Biofilm_formation_YgiB"/>
</dbReference>
<accession>A0ABU3EBN8</accession>
<dbReference type="Pfam" id="PF06693">
    <property type="entry name" value="DUF1190"/>
    <property type="match status" value="1"/>
</dbReference>
<dbReference type="RefSeq" id="WP_311758382.1">
    <property type="nucleotide sequence ID" value="NZ_JAVRQI010000003.1"/>
</dbReference>
<evidence type="ECO:0000313" key="3">
    <source>
        <dbReference type="EMBL" id="MDT1061282.1"/>
    </source>
</evidence>
<feature type="signal peptide" evidence="2">
    <location>
        <begin position="1"/>
        <end position="23"/>
    </location>
</feature>
<name>A0ABU3EBN8_9RHOB</name>
<sequence length="200" mass="21162">MISRKRSRHVALVLAGTATLALAGCKEDQVDAQSFPDLESCVAASKENSMWFTEDDCRKNFAAAQKEFAETAPRYASKELCEQEHGEGNCGGDPAAQQSGGGFSFMPLLVGYMMGSMLSRGGGIFSQPMVRTADGRYATPKGDQTFASNRGTGKVPSQTFQRAPTTLGKPPMSATEVRQRGGFGAARTAQPSSGSRTFGG</sequence>
<feature type="compositionally biased region" description="Polar residues" evidence="1">
    <location>
        <begin position="189"/>
        <end position="200"/>
    </location>
</feature>
<comment type="caution">
    <text evidence="3">The sequence shown here is derived from an EMBL/GenBank/DDBJ whole genome shotgun (WGS) entry which is preliminary data.</text>
</comment>
<feature type="chain" id="PRO_5047336948" evidence="2">
    <location>
        <begin position="24"/>
        <end position="200"/>
    </location>
</feature>
<reference evidence="4" key="1">
    <citation type="submission" date="2023-07" db="EMBL/GenBank/DDBJ databases">
        <title>Characterization of two Paracoccaceae strains isolated from Phycosphere and proposal of Xinfangfangia lacusdiani sp. nov.</title>
        <authorList>
            <person name="Deng Y."/>
            <person name="Zhang Y.Q."/>
        </authorList>
    </citation>
    <scope>NUCLEOTIDE SEQUENCE [LARGE SCALE GENOMIC DNA]</scope>
    <source>
        <strain evidence="4">CPCC 101403</strain>
    </source>
</reference>
<feature type="compositionally biased region" description="Polar residues" evidence="1">
    <location>
        <begin position="145"/>
        <end position="164"/>
    </location>
</feature>
<dbReference type="PROSITE" id="PS51257">
    <property type="entry name" value="PROKAR_LIPOPROTEIN"/>
    <property type="match status" value="1"/>
</dbReference>